<sequence length="471" mass="51390">MEPATSAALRRRLAPSRRRSMMGRRRGRRGPLHPHRYGGTPRPGRTIVVGAGAAGLAAARALRAMGRDVVLVEARDRVGGRVWTSTAWAGVPIDMGASWIHGCRGNPVSDLRDEYGIASVETDLDSMLLYAPDGSPLSPHERERVEECVDQVFADVDRELPDAGHDDSPAAALDRAVARTACSADDTLLRGVRFRLWQSFQNEYGEAPENVSYRWYSDAVYLGLQEVFPDGFGAVFQAMAADLEPRLGHVVEEIEYGRGDGVTVHTSRGSIEGDDVIVTLPLGVLKRGGVLFTPRLPREKLDAIERLEMGTLSKTWLRFPRAFWDEGVLNHGYLGTADHVWSDWYSFSSVLGEPVLLGLNGGMAGREIERHTDREIAAAATAVLRKCFGPRVPEPIGIQNSRWETDPYAFGSYSYTPAGAGPADREALARPVGGRLFFAGEATHTTCHQTVHGAVLSGRRAAEQAVAAVRR</sequence>
<evidence type="ECO:0000313" key="6">
    <source>
        <dbReference type="EMBL" id="NYI08137.1"/>
    </source>
</evidence>
<dbReference type="EMBL" id="JACBZD010000002">
    <property type="protein sequence ID" value="NYI08137.1"/>
    <property type="molecule type" value="Genomic_DNA"/>
</dbReference>
<protein>
    <submittedName>
        <fullName evidence="6">Monoamine oxidase</fullName>
    </submittedName>
</protein>
<comment type="cofactor">
    <cofactor evidence="1">
        <name>FAD</name>
        <dbReference type="ChEBI" id="CHEBI:57692"/>
    </cofactor>
</comment>
<accession>A0A853A1X8</accession>
<gene>
    <name evidence="6" type="ORF">FHU37_005166</name>
</gene>
<feature type="domain" description="Amine oxidase" evidence="5">
    <location>
        <begin position="54"/>
        <end position="464"/>
    </location>
</feature>
<dbReference type="RefSeq" id="WP_281394836.1">
    <property type="nucleotide sequence ID" value="NZ_JACBZD010000002.1"/>
</dbReference>
<dbReference type="PRINTS" id="PR00757">
    <property type="entry name" value="AMINEOXDASEF"/>
</dbReference>
<dbReference type="Proteomes" id="UP000567795">
    <property type="component" value="Unassembled WGS sequence"/>
</dbReference>
<dbReference type="PANTHER" id="PTHR10742">
    <property type="entry name" value="FLAVIN MONOAMINE OXIDASE"/>
    <property type="match status" value="1"/>
</dbReference>
<dbReference type="Gene3D" id="3.90.660.10">
    <property type="match status" value="1"/>
</dbReference>
<evidence type="ECO:0000313" key="7">
    <source>
        <dbReference type="Proteomes" id="UP000567795"/>
    </source>
</evidence>
<evidence type="ECO:0000256" key="2">
    <source>
        <dbReference type="ARBA" id="ARBA00023002"/>
    </source>
</evidence>
<feature type="compositionally biased region" description="Basic residues" evidence="4">
    <location>
        <begin position="9"/>
        <end position="36"/>
    </location>
</feature>
<dbReference type="Pfam" id="PF01593">
    <property type="entry name" value="Amino_oxidase"/>
    <property type="match status" value="1"/>
</dbReference>
<feature type="binding site" evidence="3">
    <location>
        <begin position="73"/>
        <end position="74"/>
    </location>
    <ligand>
        <name>FAD</name>
        <dbReference type="ChEBI" id="CHEBI:57692"/>
    </ligand>
</feature>
<dbReference type="GO" id="GO:0016491">
    <property type="term" value="F:oxidoreductase activity"/>
    <property type="evidence" value="ECO:0007669"/>
    <property type="project" value="UniProtKB-KW"/>
</dbReference>
<organism evidence="6 7">
    <name type="scientific">Allostreptomyces psammosilenae</name>
    <dbReference type="NCBI Taxonomy" id="1892865"/>
    <lineage>
        <taxon>Bacteria</taxon>
        <taxon>Bacillati</taxon>
        <taxon>Actinomycetota</taxon>
        <taxon>Actinomycetes</taxon>
        <taxon>Kitasatosporales</taxon>
        <taxon>Streptomycetaceae</taxon>
        <taxon>Allostreptomyces</taxon>
    </lineage>
</organism>
<name>A0A853A1X8_9ACTN</name>
<comment type="caution">
    <text evidence="6">The sequence shown here is derived from an EMBL/GenBank/DDBJ whole genome shotgun (WGS) entry which is preliminary data.</text>
</comment>
<dbReference type="PANTHER" id="PTHR10742:SF410">
    <property type="entry name" value="LYSINE-SPECIFIC HISTONE DEMETHYLASE 2"/>
    <property type="match status" value="1"/>
</dbReference>
<dbReference type="SUPFAM" id="SSF54373">
    <property type="entry name" value="FAD-linked reductases, C-terminal domain"/>
    <property type="match status" value="1"/>
</dbReference>
<evidence type="ECO:0000256" key="1">
    <source>
        <dbReference type="ARBA" id="ARBA00001974"/>
    </source>
</evidence>
<dbReference type="AlphaFoldDB" id="A0A853A1X8"/>
<dbReference type="InterPro" id="IPR036188">
    <property type="entry name" value="FAD/NAD-bd_sf"/>
</dbReference>
<evidence type="ECO:0000259" key="5">
    <source>
        <dbReference type="Pfam" id="PF01593"/>
    </source>
</evidence>
<evidence type="ECO:0000256" key="4">
    <source>
        <dbReference type="SAM" id="MobiDB-lite"/>
    </source>
</evidence>
<dbReference type="Gene3D" id="3.50.50.60">
    <property type="entry name" value="FAD/NAD(P)-binding domain"/>
    <property type="match status" value="1"/>
</dbReference>
<dbReference type="InterPro" id="IPR001613">
    <property type="entry name" value="Flavin_amine_oxidase"/>
</dbReference>
<feature type="region of interest" description="Disordered" evidence="4">
    <location>
        <begin position="1"/>
        <end position="44"/>
    </location>
</feature>
<dbReference type="InterPro" id="IPR050281">
    <property type="entry name" value="Flavin_monoamine_oxidase"/>
</dbReference>
<dbReference type="InterPro" id="IPR002937">
    <property type="entry name" value="Amino_oxidase"/>
</dbReference>
<dbReference type="SUPFAM" id="SSF51905">
    <property type="entry name" value="FAD/NAD(P)-binding domain"/>
    <property type="match status" value="1"/>
</dbReference>
<reference evidence="6 7" key="1">
    <citation type="submission" date="2020-07" db="EMBL/GenBank/DDBJ databases">
        <title>Sequencing the genomes of 1000 actinobacteria strains.</title>
        <authorList>
            <person name="Klenk H.-P."/>
        </authorList>
    </citation>
    <scope>NUCLEOTIDE SEQUENCE [LARGE SCALE GENOMIC DNA]</scope>
    <source>
        <strain evidence="6 7">DSM 42178</strain>
    </source>
</reference>
<keyword evidence="2" id="KW-0560">Oxidoreductase</keyword>
<feature type="binding site" evidence="3">
    <location>
        <position position="251"/>
    </location>
    <ligand>
        <name>FAD</name>
        <dbReference type="ChEBI" id="CHEBI:57692"/>
    </ligand>
</feature>
<keyword evidence="7" id="KW-1185">Reference proteome</keyword>
<evidence type="ECO:0000256" key="3">
    <source>
        <dbReference type="PIRSR" id="PIRSR601613-1"/>
    </source>
</evidence>
<proteinExistence type="predicted"/>